<name>A0A6J6P967_9ZZZZ</name>
<accession>A0A6J6P967</accession>
<evidence type="ECO:0000259" key="1">
    <source>
        <dbReference type="Pfam" id="PF09861"/>
    </source>
</evidence>
<dbReference type="AlphaFoldDB" id="A0A6J6P967"/>
<dbReference type="GO" id="GO:0050043">
    <property type="term" value="F:lactate racemase activity"/>
    <property type="evidence" value="ECO:0007669"/>
    <property type="project" value="InterPro"/>
</dbReference>
<protein>
    <submittedName>
        <fullName evidence="2">Unannotated protein</fullName>
    </submittedName>
</protein>
<sequence length="479" mass="50951">MVVETGADGVVLRPPAPPRPIRDVGAAVREALRFPLAGPPLESLVTRGGSATVVIEHPLLPIPSASPDPRHEAIEATVDELERLGVAQVTILVAGGLGRRLSPREIGLLVPAPFRRRFRGRVIVHDTAADDLVDLGHARVPLRVAPALVETDLVVCVTAAETALHGGPSAFLRACSYEAQRVGAAPSLLEAGGSPGLELARDLDRLLSARVPAFGVSLVLNLPHVFGGYPYEDDLLERIARSRLRRGFSLLPAPIRATLVDRLPRELSVAAVYGGSVSAAHTEALLRGVEFKGAVLDEPLDAIVIGIPPTTLTFPRERPNPVSAAYLGLGLALRMWRDGFPVKENGTAILLHDLQRRFPRPSQTPYRSLFSDHRGARDPNALRDAEADALADPHAIAAYRDGRSVHPLAPFGEWRACLSTADRLGAVVVAGCRDASSARQLGLVPAHGISAALAMAEGRGAERIGFLLSPPYFPLRVGA</sequence>
<dbReference type="Pfam" id="PF09861">
    <property type="entry name" value="Lar_N"/>
    <property type="match status" value="1"/>
</dbReference>
<reference evidence="2" key="1">
    <citation type="submission" date="2020-05" db="EMBL/GenBank/DDBJ databases">
        <authorList>
            <person name="Chiriac C."/>
            <person name="Salcher M."/>
            <person name="Ghai R."/>
            <person name="Kavagutti S V."/>
        </authorList>
    </citation>
    <scope>NUCLEOTIDE SEQUENCE</scope>
</reference>
<gene>
    <name evidence="2" type="ORF">UFOPK2399_00856</name>
</gene>
<dbReference type="Gene3D" id="3.40.50.11440">
    <property type="match status" value="1"/>
</dbReference>
<evidence type="ECO:0000313" key="2">
    <source>
        <dbReference type="EMBL" id="CAB4693095.1"/>
    </source>
</evidence>
<organism evidence="2">
    <name type="scientific">freshwater metagenome</name>
    <dbReference type="NCBI Taxonomy" id="449393"/>
    <lineage>
        <taxon>unclassified sequences</taxon>
        <taxon>metagenomes</taxon>
        <taxon>ecological metagenomes</taxon>
    </lineage>
</organism>
<proteinExistence type="predicted"/>
<feature type="domain" description="LarA-like N-terminal" evidence="1">
    <location>
        <begin position="17"/>
        <end position="159"/>
    </location>
</feature>
<dbReference type="InterPro" id="IPR018657">
    <property type="entry name" value="LarA-like_N"/>
</dbReference>
<dbReference type="EMBL" id="CAEZXP010000001">
    <property type="protein sequence ID" value="CAB4693095.1"/>
    <property type="molecule type" value="Genomic_DNA"/>
</dbReference>